<reference evidence="2" key="1">
    <citation type="submission" date="2017-01" db="EMBL/GenBank/DDBJ databases">
        <title>Genome Analysis of Deinococcus marmoris KOPRI26562.</title>
        <authorList>
            <person name="Kim J.H."/>
            <person name="Oh H.-M."/>
        </authorList>
    </citation>
    <scope>NUCLEOTIDE SEQUENCE [LARGE SCALE GENOMIC DNA]</scope>
    <source>
        <strain evidence="2">PAMC 26633</strain>
    </source>
</reference>
<evidence type="ECO:0000313" key="1">
    <source>
        <dbReference type="EMBL" id="OXC78354.1"/>
    </source>
</evidence>
<organism evidence="1 2">
    <name type="scientific">Caballeronia sordidicola</name>
    <name type="common">Burkholderia sordidicola</name>
    <dbReference type="NCBI Taxonomy" id="196367"/>
    <lineage>
        <taxon>Bacteria</taxon>
        <taxon>Pseudomonadati</taxon>
        <taxon>Pseudomonadota</taxon>
        <taxon>Betaproteobacteria</taxon>
        <taxon>Burkholderiales</taxon>
        <taxon>Burkholderiaceae</taxon>
        <taxon>Caballeronia</taxon>
    </lineage>
</organism>
<dbReference type="AlphaFoldDB" id="A0A226X4H6"/>
<sequence>MRLVAAGFSSREATSGACVLACILVSRADTPLFSHPPGVSAADPASALPRFRASPLPLQASGLLRVPGRSRHMARCHCTRPPESAGRHTT</sequence>
<dbReference type="Proteomes" id="UP000214720">
    <property type="component" value="Unassembled WGS sequence"/>
</dbReference>
<protein>
    <submittedName>
        <fullName evidence="1">Uncharacterized protein</fullName>
    </submittedName>
</protein>
<name>A0A226X4H6_CABSO</name>
<accession>A0A226X4H6</accession>
<proteinExistence type="predicted"/>
<comment type="caution">
    <text evidence="1">The sequence shown here is derived from an EMBL/GenBank/DDBJ whole genome shotgun (WGS) entry which is preliminary data.</text>
</comment>
<dbReference type="EMBL" id="MTHB01000063">
    <property type="protein sequence ID" value="OXC78354.1"/>
    <property type="molecule type" value="Genomic_DNA"/>
</dbReference>
<gene>
    <name evidence="1" type="ORF">BSU04_11450</name>
</gene>
<evidence type="ECO:0000313" key="2">
    <source>
        <dbReference type="Proteomes" id="UP000214720"/>
    </source>
</evidence>